<evidence type="ECO:0000313" key="1">
    <source>
        <dbReference type="EMBL" id="KRR15676.1"/>
    </source>
</evidence>
<reference evidence="1 2" key="1">
    <citation type="submission" date="2014-03" db="EMBL/GenBank/DDBJ databases">
        <title>Bradyrhizobium valentinum sp. nov., isolated from effective nodules of Lupinus mariae-josephae, a lupine endemic of basic-lime soils in Eastern Spain.</title>
        <authorList>
            <person name="Duran D."/>
            <person name="Rey L."/>
            <person name="Navarro A."/>
            <person name="Busquets A."/>
            <person name="Imperial J."/>
            <person name="Ruiz-Argueso T."/>
        </authorList>
    </citation>
    <scope>NUCLEOTIDE SEQUENCE [LARGE SCALE GENOMIC DNA]</scope>
    <source>
        <strain evidence="1 2">Ro19</strain>
    </source>
</reference>
<comment type="caution">
    <text evidence="1">The sequence shown here is derived from an EMBL/GenBank/DDBJ whole genome shotgun (WGS) entry which is preliminary data.</text>
</comment>
<dbReference type="Pfam" id="PF18928">
    <property type="entry name" value="DUF5677"/>
    <property type="match status" value="1"/>
</dbReference>
<gene>
    <name evidence="1" type="ORF">CQ13_13105</name>
</gene>
<dbReference type="AlphaFoldDB" id="A0A0R3M715"/>
<dbReference type="Proteomes" id="UP000052023">
    <property type="component" value="Unassembled WGS sequence"/>
</dbReference>
<dbReference type="InterPro" id="IPR043733">
    <property type="entry name" value="DUF5677"/>
</dbReference>
<keyword evidence="2" id="KW-1185">Reference proteome</keyword>
<organism evidence="1 2">
    <name type="scientific">Bradyrhizobium retamae</name>
    <dbReference type="NCBI Taxonomy" id="1300035"/>
    <lineage>
        <taxon>Bacteria</taxon>
        <taxon>Pseudomonadati</taxon>
        <taxon>Pseudomonadota</taxon>
        <taxon>Alphaproteobacteria</taxon>
        <taxon>Hyphomicrobiales</taxon>
        <taxon>Nitrobacteraceae</taxon>
        <taxon>Bradyrhizobium</taxon>
    </lineage>
</organism>
<accession>A0A0R3M715</accession>
<name>A0A0R3M715_9BRAD</name>
<proteinExistence type="predicted"/>
<sequence length="117" mass="12840">MRQKAEAVGFGEAYLAVFGGMSHNVHGSWQDLSQFHLETDENGAAFTPKLEWGRPRPQPLFALGHLALYAVADFLTFIGGAAAMDHLCEQLRDLGARIDSVDQAHEVYLSGKTWPAI</sequence>
<dbReference type="OrthoDB" id="8265273at2"/>
<dbReference type="EMBL" id="LLYA01000225">
    <property type="protein sequence ID" value="KRR15676.1"/>
    <property type="molecule type" value="Genomic_DNA"/>
</dbReference>
<protein>
    <submittedName>
        <fullName evidence="1">Uncharacterized protein</fullName>
    </submittedName>
</protein>
<evidence type="ECO:0000313" key="2">
    <source>
        <dbReference type="Proteomes" id="UP000052023"/>
    </source>
</evidence>